<keyword evidence="2" id="KW-0812">Transmembrane</keyword>
<feature type="compositionally biased region" description="Basic residues" evidence="1">
    <location>
        <begin position="183"/>
        <end position="193"/>
    </location>
</feature>
<keyword evidence="2" id="KW-0472">Membrane</keyword>
<comment type="caution">
    <text evidence="3">The sequence shown here is derived from an EMBL/GenBank/DDBJ whole genome shotgun (WGS) entry which is preliminary data.</text>
</comment>
<accession>A0AA40ALK8</accession>
<feature type="transmembrane region" description="Helical" evidence="2">
    <location>
        <begin position="110"/>
        <end position="128"/>
    </location>
</feature>
<dbReference type="Proteomes" id="UP001172101">
    <property type="component" value="Unassembled WGS sequence"/>
</dbReference>
<feature type="compositionally biased region" description="Polar residues" evidence="1">
    <location>
        <begin position="1"/>
        <end position="17"/>
    </location>
</feature>
<dbReference type="AlphaFoldDB" id="A0AA40ALK8"/>
<keyword evidence="4" id="KW-1185">Reference proteome</keyword>
<evidence type="ECO:0000313" key="4">
    <source>
        <dbReference type="Proteomes" id="UP001172101"/>
    </source>
</evidence>
<name>A0AA40ALK8_9PEZI</name>
<reference evidence="3" key="1">
    <citation type="submission" date="2023-06" db="EMBL/GenBank/DDBJ databases">
        <title>Genome-scale phylogeny and comparative genomics of the fungal order Sordariales.</title>
        <authorList>
            <consortium name="Lawrence Berkeley National Laboratory"/>
            <person name="Hensen N."/>
            <person name="Bonometti L."/>
            <person name="Westerberg I."/>
            <person name="Brannstrom I.O."/>
            <person name="Guillou S."/>
            <person name="Cros-Aarteil S."/>
            <person name="Calhoun S."/>
            <person name="Haridas S."/>
            <person name="Kuo A."/>
            <person name="Mondo S."/>
            <person name="Pangilinan J."/>
            <person name="Riley R."/>
            <person name="LaButti K."/>
            <person name="Andreopoulos B."/>
            <person name="Lipzen A."/>
            <person name="Chen C."/>
            <person name="Yanf M."/>
            <person name="Daum C."/>
            <person name="Ng V."/>
            <person name="Clum A."/>
            <person name="Steindorff A."/>
            <person name="Ohm R."/>
            <person name="Martin F."/>
            <person name="Silar P."/>
            <person name="Natvig D."/>
            <person name="Lalanne C."/>
            <person name="Gautier V."/>
            <person name="Ament-velasquez S.L."/>
            <person name="Kruys A."/>
            <person name="Hutchinson M.I."/>
            <person name="Powell A.J."/>
            <person name="Barry K."/>
            <person name="Miller A.N."/>
            <person name="Grigoriev I.V."/>
            <person name="Debuchy R."/>
            <person name="Gladieux P."/>
            <person name="Thoren M.H."/>
            <person name="Johannesson H."/>
        </authorList>
    </citation>
    <scope>NUCLEOTIDE SEQUENCE</scope>
    <source>
        <strain evidence="3">SMH2392-1A</strain>
    </source>
</reference>
<evidence type="ECO:0000256" key="1">
    <source>
        <dbReference type="SAM" id="MobiDB-lite"/>
    </source>
</evidence>
<feature type="transmembrane region" description="Helical" evidence="2">
    <location>
        <begin position="77"/>
        <end position="98"/>
    </location>
</feature>
<dbReference type="GeneID" id="85317600"/>
<feature type="region of interest" description="Disordered" evidence="1">
    <location>
        <begin position="1"/>
        <end position="31"/>
    </location>
</feature>
<sequence>MSSNVSTPNLEPWSTHTLAPPSPSPLGAHPPLTPLTALDDIPPLSLNVLKTHDDKVDGLKLIADSIAQQRQQAAFHLVFHPLLVGSLLVLLSGVYQYAWVLRQHDLGTTLTLGSGVVMTYLLGIRYFVSGYIRAAEELSWDWLVGDDGEEDVVIGTRFGGDLVGALVLRLVPSSPSAPATSKRGSKNSHHRGPALRGGRGVIRAWTTKLRYRHRGVGGDMLREAVRVTRDKCGRDAEIGFALEHANSVMVLPELFNKPFRKGEIKAARALEAVVSECDKRKR</sequence>
<dbReference type="RefSeq" id="XP_060296881.1">
    <property type="nucleotide sequence ID" value="XM_060434330.1"/>
</dbReference>
<organism evidence="3 4">
    <name type="scientific">Lasiosphaeria miniovina</name>
    <dbReference type="NCBI Taxonomy" id="1954250"/>
    <lineage>
        <taxon>Eukaryota</taxon>
        <taxon>Fungi</taxon>
        <taxon>Dikarya</taxon>
        <taxon>Ascomycota</taxon>
        <taxon>Pezizomycotina</taxon>
        <taxon>Sordariomycetes</taxon>
        <taxon>Sordariomycetidae</taxon>
        <taxon>Sordariales</taxon>
        <taxon>Lasiosphaeriaceae</taxon>
        <taxon>Lasiosphaeria</taxon>
    </lineage>
</organism>
<feature type="region of interest" description="Disordered" evidence="1">
    <location>
        <begin position="176"/>
        <end position="196"/>
    </location>
</feature>
<proteinExistence type="predicted"/>
<protein>
    <submittedName>
        <fullName evidence="3">Uncharacterized protein</fullName>
    </submittedName>
</protein>
<keyword evidence="2" id="KW-1133">Transmembrane helix</keyword>
<evidence type="ECO:0000313" key="3">
    <source>
        <dbReference type="EMBL" id="KAK0718088.1"/>
    </source>
</evidence>
<gene>
    <name evidence="3" type="ORF">B0T26DRAFT_312642</name>
</gene>
<evidence type="ECO:0000256" key="2">
    <source>
        <dbReference type="SAM" id="Phobius"/>
    </source>
</evidence>
<dbReference type="EMBL" id="JAUIRO010000004">
    <property type="protein sequence ID" value="KAK0718088.1"/>
    <property type="molecule type" value="Genomic_DNA"/>
</dbReference>